<dbReference type="SUPFAM" id="SSF50370">
    <property type="entry name" value="Ricin B-like lectins"/>
    <property type="match status" value="1"/>
</dbReference>
<evidence type="ECO:0000256" key="1">
    <source>
        <dbReference type="SAM" id="Coils"/>
    </source>
</evidence>
<dbReference type="AlphaFoldDB" id="A0A8H3BG40"/>
<evidence type="ECO:0000313" key="3">
    <source>
        <dbReference type="EMBL" id="CAE6456896.1"/>
    </source>
</evidence>
<dbReference type="Pfam" id="PF14200">
    <property type="entry name" value="RicinB_lectin_2"/>
    <property type="match status" value="1"/>
</dbReference>
<dbReference type="Proteomes" id="UP000663861">
    <property type="component" value="Unassembled WGS sequence"/>
</dbReference>
<feature type="coiled-coil region" evidence="1">
    <location>
        <begin position="173"/>
        <end position="228"/>
    </location>
</feature>
<dbReference type="Gene3D" id="2.80.10.50">
    <property type="match status" value="1"/>
</dbReference>
<dbReference type="Gene3D" id="1.10.287.1490">
    <property type="match status" value="1"/>
</dbReference>
<feature type="non-terminal residue" evidence="3">
    <location>
        <position position="290"/>
    </location>
</feature>
<name>A0A8H3BG40_9AGAM</name>
<evidence type="ECO:0000259" key="2">
    <source>
        <dbReference type="Pfam" id="PF14200"/>
    </source>
</evidence>
<reference evidence="3" key="1">
    <citation type="submission" date="2021-01" db="EMBL/GenBank/DDBJ databases">
        <authorList>
            <person name="Kaushik A."/>
        </authorList>
    </citation>
    <scope>NUCLEOTIDE SEQUENCE</scope>
    <source>
        <strain evidence="3">AG4-RS23</strain>
    </source>
</reference>
<evidence type="ECO:0000313" key="4">
    <source>
        <dbReference type="Proteomes" id="UP000663861"/>
    </source>
</evidence>
<keyword evidence="1" id="KW-0175">Coiled coil</keyword>
<organism evidence="3 4">
    <name type="scientific">Rhizoctonia solani</name>
    <dbReference type="NCBI Taxonomy" id="456999"/>
    <lineage>
        <taxon>Eukaryota</taxon>
        <taxon>Fungi</taxon>
        <taxon>Dikarya</taxon>
        <taxon>Basidiomycota</taxon>
        <taxon>Agaricomycotina</taxon>
        <taxon>Agaricomycetes</taxon>
        <taxon>Cantharellales</taxon>
        <taxon>Ceratobasidiaceae</taxon>
        <taxon>Rhizoctonia</taxon>
    </lineage>
</organism>
<dbReference type="InterPro" id="IPR035992">
    <property type="entry name" value="Ricin_B-like_lectins"/>
</dbReference>
<gene>
    <name evidence="3" type="ORF">RDB_LOCUS62812</name>
</gene>
<sequence>PNPTNGHPSHYPHNFLMGHEIYQSQYSSDRSLSLGTYRILNVREKTAVQISEHDPTKVITWGQHKGENQQWFLQRSGHGHQLQNRQYDAYLAVSNTDNGGLVYASKYPTTWVFLKYQGNHILQLADKNRVLDLHCGSGHNGNVMHIFNQDGSHMPHRIWRLERLGDGSSQEELAGSREEIASKGKELLQLREELSNAKSGLSSLQSLLDRQEETISQLQRDLKSKEEALSYSYKLNEESIHLRSQHSILESKLSQQQAETAGLQTKVDRLEYLISQILGKPGNTSVRETS</sequence>
<dbReference type="EMBL" id="CAJMWY010001056">
    <property type="protein sequence ID" value="CAE6456896.1"/>
    <property type="molecule type" value="Genomic_DNA"/>
</dbReference>
<accession>A0A8H3BG40</accession>
<dbReference type="InterPro" id="IPR000772">
    <property type="entry name" value="Ricin_B_lectin"/>
</dbReference>
<comment type="caution">
    <text evidence="3">The sequence shown here is derived from an EMBL/GenBank/DDBJ whole genome shotgun (WGS) entry which is preliminary data.</text>
</comment>
<proteinExistence type="predicted"/>
<feature type="domain" description="Ricin B lectin" evidence="2">
    <location>
        <begin position="34"/>
        <end position="99"/>
    </location>
</feature>
<protein>
    <recommendedName>
        <fullName evidence="2">Ricin B lectin domain-containing protein</fullName>
    </recommendedName>
</protein>